<organism evidence="1 2">
    <name type="scientific">Micromonospora pisi</name>
    <dbReference type="NCBI Taxonomy" id="589240"/>
    <lineage>
        <taxon>Bacteria</taxon>
        <taxon>Bacillati</taxon>
        <taxon>Actinomycetota</taxon>
        <taxon>Actinomycetes</taxon>
        <taxon>Micromonosporales</taxon>
        <taxon>Micromonosporaceae</taxon>
        <taxon>Micromonospora</taxon>
    </lineage>
</organism>
<comment type="caution">
    <text evidence="1">The sequence shown here is derived from an EMBL/GenBank/DDBJ whole genome shotgun (WGS) entry which is preliminary data.</text>
</comment>
<protein>
    <submittedName>
        <fullName evidence="1">Uncharacterized protein</fullName>
    </submittedName>
</protein>
<reference evidence="1 2" key="1">
    <citation type="submission" date="2018-10" db="EMBL/GenBank/DDBJ databases">
        <title>Sequencing the genomes of 1000 actinobacteria strains.</title>
        <authorList>
            <person name="Klenk H.-P."/>
        </authorList>
    </citation>
    <scope>NUCLEOTIDE SEQUENCE [LARGE SCALE GENOMIC DNA]</scope>
    <source>
        <strain evidence="1 2">DSM 45175</strain>
    </source>
</reference>
<accession>A0A495JJZ1</accession>
<evidence type="ECO:0000313" key="2">
    <source>
        <dbReference type="Proteomes" id="UP000277671"/>
    </source>
</evidence>
<evidence type="ECO:0000313" key="1">
    <source>
        <dbReference type="EMBL" id="RKR88309.1"/>
    </source>
</evidence>
<dbReference type="Proteomes" id="UP000277671">
    <property type="component" value="Unassembled WGS sequence"/>
</dbReference>
<keyword evidence="2" id="KW-1185">Reference proteome</keyword>
<dbReference type="EMBL" id="RBKT01000001">
    <property type="protein sequence ID" value="RKR88309.1"/>
    <property type="molecule type" value="Genomic_DNA"/>
</dbReference>
<name>A0A495JJZ1_9ACTN</name>
<sequence length="147" mass="16466">MTINPQATTGTIPDDRDARLVRIRQRQILLAFEQHGPGYQRVTGDGCRYVAEIVKATRDEWDWIYTHGRTHPEALTDTGPVRNPQQWDDLRREQGETAFTAAQTAFDAGDHAAALDHLDEARALGVLPEESWDRLRNHILAAAGGAR</sequence>
<dbReference type="AlphaFoldDB" id="A0A495JJZ1"/>
<gene>
    <name evidence="1" type="ORF">BDK92_2620</name>
</gene>
<proteinExistence type="predicted"/>